<dbReference type="GO" id="GO:0016740">
    <property type="term" value="F:transferase activity"/>
    <property type="evidence" value="ECO:0007669"/>
    <property type="project" value="UniProtKB-KW"/>
</dbReference>
<evidence type="ECO:0000313" key="11">
    <source>
        <dbReference type="EMBL" id="RST88934.1"/>
    </source>
</evidence>
<accession>A0A429Z5J3</accession>
<evidence type="ECO:0000256" key="6">
    <source>
        <dbReference type="ARBA" id="ARBA00022723"/>
    </source>
</evidence>
<dbReference type="AlphaFoldDB" id="A0A429Z5J3"/>
<keyword evidence="11" id="KW-0808">Transferase</keyword>
<dbReference type="GO" id="GO:0046872">
    <property type="term" value="F:metal ion binding"/>
    <property type="evidence" value="ECO:0007669"/>
    <property type="project" value="UniProtKB-KW"/>
</dbReference>
<gene>
    <name evidence="11" type="ORF">C7P63_07785</name>
</gene>
<comment type="subcellular location">
    <subcellularLocation>
        <location evidence="1">Cytoplasm</location>
    </subcellularLocation>
</comment>
<protein>
    <recommendedName>
        <fullName evidence="3">tRNA threonylcarbamoyladenosine biosynthesis protein TsaE</fullName>
    </recommendedName>
    <alternativeName>
        <fullName evidence="10">t(6)A37 threonylcarbamoyladenosine biosynthesis protein TsaE</fullName>
    </alternativeName>
</protein>
<dbReference type="InterPro" id="IPR027417">
    <property type="entry name" value="P-loop_NTPase"/>
</dbReference>
<evidence type="ECO:0000256" key="10">
    <source>
        <dbReference type="ARBA" id="ARBA00032441"/>
    </source>
</evidence>
<evidence type="ECO:0000256" key="5">
    <source>
        <dbReference type="ARBA" id="ARBA00022694"/>
    </source>
</evidence>
<dbReference type="GO" id="GO:0002949">
    <property type="term" value="P:tRNA threonylcarbamoyladenosine modification"/>
    <property type="evidence" value="ECO:0007669"/>
    <property type="project" value="InterPro"/>
</dbReference>
<evidence type="ECO:0000256" key="3">
    <source>
        <dbReference type="ARBA" id="ARBA00019010"/>
    </source>
</evidence>
<sequence length="155" mass="17346">MKILNLYTPEETQALAKKIGTELISGDCLVLVGELGAGKTTFTKGLAESLGITQMIKSPTYTLVREYRKGRLPLFHMDVYRLSDDLGDTGLEEYFYEEGVTVVEWGDLIPSTLPETYLEINMSYGQETADHRVFSFKAVGPKGEEMLARLLKDVK</sequence>
<dbReference type="InterPro" id="IPR003442">
    <property type="entry name" value="T6A_TsaE"/>
</dbReference>
<keyword evidence="12" id="KW-1185">Reference proteome</keyword>
<dbReference type="Proteomes" id="UP000277864">
    <property type="component" value="Unassembled WGS sequence"/>
</dbReference>
<keyword evidence="5" id="KW-0819">tRNA processing</keyword>
<evidence type="ECO:0000256" key="1">
    <source>
        <dbReference type="ARBA" id="ARBA00004496"/>
    </source>
</evidence>
<keyword evidence="9" id="KW-0460">Magnesium</keyword>
<dbReference type="OrthoDB" id="9815896at2"/>
<keyword evidence="4" id="KW-0963">Cytoplasm</keyword>
<dbReference type="GO" id="GO:0005524">
    <property type="term" value="F:ATP binding"/>
    <property type="evidence" value="ECO:0007669"/>
    <property type="project" value="UniProtKB-KW"/>
</dbReference>
<name>A0A429Z5J3_9ENTE</name>
<keyword evidence="8" id="KW-0067">ATP-binding</keyword>
<keyword evidence="6" id="KW-0479">Metal-binding</keyword>
<dbReference type="Gene3D" id="3.40.50.300">
    <property type="entry name" value="P-loop containing nucleotide triphosphate hydrolases"/>
    <property type="match status" value="1"/>
</dbReference>
<dbReference type="EMBL" id="PXZH01000004">
    <property type="protein sequence ID" value="RST88934.1"/>
    <property type="molecule type" value="Genomic_DNA"/>
</dbReference>
<comment type="caution">
    <text evidence="11">The sequence shown here is derived from an EMBL/GenBank/DDBJ whole genome shotgun (WGS) entry which is preliminary data.</text>
</comment>
<organism evidence="11 12">
    <name type="scientific">Vagococcus humatus</name>
    <dbReference type="NCBI Taxonomy" id="1889241"/>
    <lineage>
        <taxon>Bacteria</taxon>
        <taxon>Bacillati</taxon>
        <taxon>Bacillota</taxon>
        <taxon>Bacilli</taxon>
        <taxon>Lactobacillales</taxon>
        <taxon>Enterococcaceae</taxon>
        <taxon>Vagococcus</taxon>
    </lineage>
</organism>
<dbReference type="RefSeq" id="WP_125943612.1">
    <property type="nucleotide sequence ID" value="NZ_PXZH01000004.1"/>
</dbReference>
<dbReference type="PANTHER" id="PTHR33540">
    <property type="entry name" value="TRNA THREONYLCARBAMOYLADENOSINE BIOSYNTHESIS PROTEIN TSAE"/>
    <property type="match status" value="1"/>
</dbReference>
<evidence type="ECO:0000256" key="4">
    <source>
        <dbReference type="ARBA" id="ARBA00022490"/>
    </source>
</evidence>
<dbReference type="PANTHER" id="PTHR33540:SF2">
    <property type="entry name" value="TRNA THREONYLCARBAMOYLADENOSINE BIOSYNTHESIS PROTEIN TSAE"/>
    <property type="match status" value="1"/>
</dbReference>
<dbReference type="GO" id="GO:0005737">
    <property type="term" value="C:cytoplasm"/>
    <property type="evidence" value="ECO:0007669"/>
    <property type="project" value="UniProtKB-SubCell"/>
</dbReference>
<dbReference type="SUPFAM" id="SSF52540">
    <property type="entry name" value="P-loop containing nucleoside triphosphate hydrolases"/>
    <property type="match status" value="1"/>
</dbReference>
<dbReference type="Pfam" id="PF02367">
    <property type="entry name" value="TsaE"/>
    <property type="match status" value="1"/>
</dbReference>
<evidence type="ECO:0000313" key="12">
    <source>
        <dbReference type="Proteomes" id="UP000277864"/>
    </source>
</evidence>
<comment type="similarity">
    <text evidence="2">Belongs to the TsaE family.</text>
</comment>
<dbReference type="NCBIfam" id="TIGR00150">
    <property type="entry name" value="T6A_YjeE"/>
    <property type="match status" value="1"/>
</dbReference>
<evidence type="ECO:0000256" key="9">
    <source>
        <dbReference type="ARBA" id="ARBA00022842"/>
    </source>
</evidence>
<evidence type="ECO:0000256" key="8">
    <source>
        <dbReference type="ARBA" id="ARBA00022840"/>
    </source>
</evidence>
<evidence type="ECO:0000256" key="7">
    <source>
        <dbReference type="ARBA" id="ARBA00022741"/>
    </source>
</evidence>
<proteinExistence type="inferred from homology"/>
<evidence type="ECO:0000256" key="2">
    <source>
        <dbReference type="ARBA" id="ARBA00007599"/>
    </source>
</evidence>
<reference evidence="11 12" key="1">
    <citation type="submission" date="2018-03" db="EMBL/GenBank/DDBJ databases">
        <authorList>
            <person name="Gulvik C.A."/>
        </authorList>
    </citation>
    <scope>NUCLEOTIDE SEQUENCE [LARGE SCALE GENOMIC DNA]</scope>
    <source>
        <strain evidence="11 12">JCM 31581</strain>
    </source>
</reference>
<keyword evidence="7" id="KW-0547">Nucleotide-binding</keyword>